<protein>
    <submittedName>
        <fullName evidence="2">Uncharacterized protein</fullName>
    </submittedName>
</protein>
<keyword evidence="3" id="KW-1185">Reference proteome</keyword>
<dbReference type="AlphaFoldDB" id="A0A6A6B2Y1"/>
<evidence type="ECO:0000256" key="1">
    <source>
        <dbReference type="SAM" id="MobiDB-lite"/>
    </source>
</evidence>
<evidence type="ECO:0000313" key="2">
    <source>
        <dbReference type="EMBL" id="KAF2137605.1"/>
    </source>
</evidence>
<accession>A0A6A6B2Y1</accession>
<dbReference type="GeneID" id="54304919"/>
<reference evidence="2" key="1">
    <citation type="journal article" date="2020" name="Stud. Mycol.">
        <title>101 Dothideomycetes genomes: a test case for predicting lifestyles and emergence of pathogens.</title>
        <authorList>
            <person name="Haridas S."/>
            <person name="Albert R."/>
            <person name="Binder M."/>
            <person name="Bloem J."/>
            <person name="Labutti K."/>
            <person name="Salamov A."/>
            <person name="Andreopoulos B."/>
            <person name="Baker S."/>
            <person name="Barry K."/>
            <person name="Bills G."/>
            <person name="Bluhm B."/>
            <person name="Cannon C."/>
            <person name="Castanera R."/>
            <person name="Culley D."/>
            <person name="Daum C."/>
            <person name="Ezra D."/>
            <person name="Gonzalez J."/>
            <person name="Henrissat B."/>
            <person name="Kuo A."/>
            <person name="Liang C."/>
            <person name="Lipzen A."/>
            <person name="Lutzoni F."/>
            <person name="Magnuson J."/>
            <person name="Mondo S."/>
            <person name="Nolan M."/>
            <person name="Ohm R."/>
            <person name="Pangilinan J."/>
            <person name="Park H.-J."/>
            <person name="Ramirez L."/>
            <person name="Alfaro M."/>
            <person name="Sun H."/>
            <person name="Tritt A."/>
            <person name="Yoshinaga Y."/>
            <person name="Zwiers L.-H."/>
            <person name="Turgeon B."/>
            <person name="Goodwin S."/>
            <person name="Spatafora J."/>
            <person name="Crous P."/>
            <person name="Grigoriev I."/>
        </authorList>
    </citation>
    <scope>NUCLEOTIDE SEQUENCE</scope>
    <source>
        <strain evidence="2">CBS 121167</strain>
    </source>
</reference>
<name>A0A6A6B2Y1_9PEZI</name>
<evidence type="ECO:0000313" key="3">
    <source>
        <dbReference type="Proteomes" id="UP000799438"/>
    </source>
</evidence>
<feature type="region of interest" description="Disordered" evidence="1">
    <location>
        <begin position="1"/>
        <end position="20"/>
    </location>
</feature>
<feature type="compositionally biased region" description="Low complexity" evidence="1">
    <location>
        <begin position="1"/>
        <end position="15"/>
    </location>
</feature>
<dbReference type="RefSeq" id="XP_033393320.1">
    <property type="nucleotide sequence ID" value="XM_033547412.1"/>
</dbReference>
<gene>
    <name evidence="2" type="ORF">K452DRAFT_99659</name>
</gene>
<organism evidence="2 3">
    <name type="scientific">Aplosporella prunicola CBS 121167</name>
    <dbReference type="NCBI Taxonomy" id="1176127"/>
    <lineage>
        <taxon>Eukaryota</taxon>
        <taxon>Fungi</taxon>
        <taxon>Dikarya</taxon>
        <taxon>Ascomycota</taxon>
        <taxon>Pezizomycotina</taxon>
        <taxon>Dothideomycetes</taxon>
        <taxon>Dothideomycetes incertae sedis</taxon>
        <taxon>Botryosphaeriales</taxon>
        <taxon>Aplosporellaceae</taxon>
        <taxon>Aplosporella</taxon>
    </lineage>
</organism>
<sequence>MRALLAAPHPAPTTTGSYRSIPGHHAVEELPCPILDASISPLACVRPARGVHVRPGPRGLSLPPFSHHDGLLGNCETSLNLAISAPASHLPPPSHSSYHIVPRRRAPFWNDSAPLRCHAGAAPSLSSIVGLSHAVPNLWPRALRAPPPFNRPGRER</sequence>
<dbReference type="EMBL" id="ML995501">
    <property type="protein sequence ID" value="KAF2137605.1"/>
    <property type="molecule type" value="Genomic_DNA"/>
</dbReference>
<dbReference type="Proteomes" id="UP000799438">
    <property type="component" value="Unassembled WGS sequence"/>
</dbReference>
<proteinExistence type="predicted"/>